<dbReference type="EMBL" id="JAMQGP010000006">
    <property type="protein sequence ID" value="MCM2680342.1"/>
    <property type="molecule type" value="Genomic_DNA"/>
</dbReference>
<gene>
    <name evidence="2" type="ORF">NAF29_11760</name>
</gene>
<sequence length="341" mass="38158">MSQFTPQFSEDVLEEAADWLDQIHELTAQEQAELMIWLSEPSHYSALMYMSRALGIAEINTVLAGYKDNPIDIPLHRVTNELDLSSGEASSAPKKKSAARHWLIAASVCAFVVTASVLLSQQSQLENEVIASVSVPLHTLSAPIGKNEQVELDDGTKLHMNSHSTLHVSLTKDIRQTQLDYGEVYFDVARDTSRPFVIQTSFADIEVLGTRFNVDAQGDGLTVTVDEGHVRVREQYDLYPGDRLFIDLLGQVEVTQFDAKNRADWRSGWLDITDVELEKVIQQLQHYSPKKLVVEPSLGQQMMLSGRFNIRTPSATLALIGELHQVDIVETPANIYLSRIR</sequence>
<dbReference type="AlphaFoldDB" id="A0AA41W8A3"/>
<feature type="domain" description="FecR protein" evidence="1">
    <location>
        <begin position="143"/>
        <end position="231"/>
    </location>
</feature>
<dbReference type="Pfam" id="PF04773">
    <property type="entry name" value="FecR"/>
    <property type="match status" value="1"/>
</dbReference>
<dbReference type="Proteomes" id="UP001165393">
    <property type="component" value="Unassembled WGS sequence"/>
</dbReference>
<dbReference type="PANTHER" id="PTHR30273:SF2">
    <property type="entry name" value="PROTEIN FECR"/>
    <property type="match status" value="1"/>
</dbReference>
<evidence type="ECO:0000259" key="1">
    <source>
        <dbReference type="Pfam" id="PF04773"/>
    </source>
</evidence>
<dbReference type="InterPro" id="IPR012373">
    <property type="entry name" value="Ferrdict_sens_TM"/>
</dbReference>
<dbReference type="GO" id="GO:0016989">
    <property type="term" value="F:sigma factor antagonist activity"/>
    <property type="evidence" value="ECO:0007669"/>
    <property type="project" value="TreeGrafter"/>
</dbReference>
<protein>
    <submittedName>
        <fullName evidence="2">FecR domain-containing protein</fullName>
    </submittedName>
</protein>
<dbReference type="RefSeq" id="WP_251261769.1">
    <property type="nucleotide sequence ID" value="NZ_JAMQGP010000006.1"/>
</dbReference>
<evidence type="ECO:0000313" key="3">
    <source>
        <dbReference type="Proteomes" id="UP001165393"/>
    </source>
</evidence>
<dbReference type="PANTHER" id="PTHR30273">
    <property type="entry name" value="PERIPLASMIC SIGNAL SENSOR AND SIGMA FACTOR ACTIVATOR FECR-RELATED"/>
    <property type="match status" value="1"/>
</dbReference>
<comment type="caution">
    <text evidence="2">The sequence shown here is derived from an EMBL/GenBank/DDBJ whole genome shotgun (WGS) entry which is preliminary data.</text>
</comment>
<evidence type="ECO:0000313" key="2">
    <source>
        <dbReference type="EMBL" id="MCM2680342.1"/>
    </source>
</evidence>
<name>A0AA41W8A3_9GAMM</name>
<organism evidence="2 3">
    <name type="scientific">Echinimonas agarilytica</name>
    <dbReference type="NCBI Taxonomy" id="1215918"/>
    <lineage>
        <taxon>Bacteria</taxon>
        <taxon>Pseudomonadati</taxon>
        <taxon>Pseudomonadota</taxon>
        <taxon>Gammaproteobacteria</taxon>
        <taxon>Alteromonadales</taxon>
        <taxon>Echinimonadaceae</taxon>
        <taxon>Echinimonas</taxon>
    </lineage>
</organism>
<dbReference type="PIRSF" id="PIRSF018266">
    <property type="entry name" value="FecR"/>
    <property type="match status" value="1"/>
</dbReference>
<dbReference type="Gene3D" id="2.60.120.1440">
    <property type="match status" value="1"/>
</dbReference>
<reference evidence="2 3" key="1">
    <citation type="journal article" date="2013" name="Antonie Van Leeuwenhoek">
        <title>Echinimonas agarilytica gen. nov., sp. nov., a new gammaproteobacterium isolated from the sea urchin Strongylocentrotus intermedius.</title>
        <authorList>
            <person name="Nedashkovskaya O.I."/>
            <person name="Stenkova A.M."/>
            <person name="Zhukova N.V."/>
            <person name="Van Trappen S."/>
            <person name="Lee J.S."/>
            <person name="Kim S.B."/>
        </authorList>
    </citation>
    <scope>NUCLEOTIDE SEQUENCE [LARGE SCALE GENOMIC DNA]</scope>
    <source>
        <strain evidence="2 3">KMM 6351</strain>
    </source>
</reference>
<dbReference type="InterPro" id="IPR006860">
    <property type="entry name" value="FecR"/>
</dbReference>
<accession>A0AA41W8A3</accession>
<keyword evidence="3" id="KW-1185">Reference proteome</keyword>
<proteinExistence type="predicted"/>